<organism evidence="1">
    <name type="scientific">Macaca fascicularis</name>
    <name type="common">Crab-eating macaque</name>
    <name type="synonym">Cynomolgus monkey</name>
    <dbReference type="NCBI Taxonomy" id="9541"/>
    <lineage>
        <taxon>Eukaryota</taxon>
        <taxon>Metazoa</taxon>
        <taxon>Chordata</taxon>
        <taxon>Craniata</taxon>
        <taxon>Vertebrata</taxon>
        <taxon>Euteleostomi</taxon>
        <taxon>Mammalia</taxon>
        <taxon>Eutheria</taxon>
        <taxon>Euarchontoglires</taxon>
        <taxon>Primates</taxon>
        <taxon>Haplorrhini</taxon>
        <taxon>Catarrhini</taxon>
        <taxon>Cercopithecidae</taxon>
        <taxon>Cercopithecinae</taxon>
        <taxon>Macaca</taxon>
    </lineage>
</organism>
<evidence type="ECO:0000313" key="1">
    <source>
        <dbReference type="EMBL" id="BAE89932.1"/>
    </source>
</evidence>
<proteinExistence type="evidence at transcript level"/>
<dbReference type="AlphaFoldDB" id="I7GCP5"/>
<accession>I7GCP5</accession>
<reference evidence="1" key="1">
    <citation type="journal article" date="2007" name="PLoS Biol.">
        <title>Rate of evolution in brain-expressed genes in humans and other primates.</title>
        <authorList>
            <person name="Wang H.-Y."/>
            <person name="Chien H.-C."/>
            <person name="Osada N."/>
            <person name="Hashimoto K."/>
            <person name="Sugano S."/>
            <person name="Gojobori T."/>
            <person name="Chou C.-K."/>
            <person name="Tsai S.-F."/>
            <person name="Wu C.-I."/>
            <person name="Shen C.-K.J."/>
        </authorList>
    </citation>
    <scope>NUCLEOTIDE SEQUENCE</scope>
</reference>
<sequence length="43" mass="5143">MMPDGNSDIQEILKCAGNGKYVDINHYTFSSLKIFRRYYLRQR</sequence>
<name>I7GCP5_MACFA</name>
<protein>
    <submittedName>
        <fullName evidence="1">Macaca fascicularis brain cDNA clone: QflA-19953, similar to human hypothetical gene supported by AK126318 (LOC400608), mRNA, RefSeq: XM_375475.1</fullName>
    </submittedName>
</protein>
<dbReference type="EMBL" id="AB172870">
    <property type="protein sequence ID" value="BAE89932.1"/>
    <property type="molecule type" value="mRNA"/>
</dbReference>